<keyword evidence="8" id="KW-1185">Reference proteome</keyword>
<dbReference type="InterPro" id="IPR036691">
    <property type="entry name" value="Endo/exonu/phosph_ase_sf"/>
</dbReference>
<dbReference type="SUPFAM" id="SSF141072">
    <property type="entry name" value="CalX-like"/>
    <property type="match status" value="1"/>
</dbReference>
<reference evidence="7 8" key="1">
    <citation type="submission" date="2015-05" db="EMBL/GenBank/DDBJ databases">
        <title>Genome sequencing and analysis of members of genus Stenotrophomonas.</title>
        <authorList>
            <person name="Patil P.P."/>
            <person name="Midha S."/>
            <person name="Patil P.B."/>
        </authorList>
    </citation>
    <scope>NUCLEOTIDE SEQUENCE [LARGE SCALE GENOMIC DNA]</scope>
    <source>
        <strain evidence="7 8">DSM 17805</strain>
    </source>
</reference>
<dbReference type="InterPro" id="IPR036415">
    <property type="entry name" value="Lamin_tail_dom_sf"/>
</dbReference>
<feature type="signal peptide" evidence="5">
    <location>
        <begin position="1"/>
        <end position="21"/>
    </location>
</feature>
<dbReference type="Pfam" id="PF00932">
    <property type="entry name" value="LTD"/>
    <property type="match status" value="1"/>
</dbReference>
<sequence length="1184" mass="120862">MRVSPLTAAVAGILLASQAHADVVISQVYGGGGNTGATLRSDFIELHNNGTAAVDLSGWTVQYASATGTGSWATTALGGSIAAGGYYLIKQADGSGGSLALPTPDASGTIAMASANAKVALVSSTAALSGACPTGVIDLVGIGTANCFEGGAAATAMSNTLAVLRADNGCTDSNNNASDFAAGAPAPRNSASPAVVCGADGQVIIGAANLSQAEGDSGSRAFTFTVNLSAPAPAGGVSFDYATRDGSASAGSDYVASSGSVTVAEGERSASITVQVIGDTDSEADETFYLDISNVQGAFPGALTVTGTIANDDFVFLPISAIQGSGERSPLEGQVVVTRGVVTGVRTAGFFMQTPDSEGPHPADASRGIYVYTGGAPASTIVPGTLVAVQATVIEYVPGADPQQPPLTELTNPTVTVLASGQPLPTPVVLTTELPSATGPLDQLERYEGMRVTAPSLTVNAPSAGSVNESQATGSNNGVFHAVVTGVPRSYREPGIQLPDNLPASAPANVPRWDTNPELLAVSSGAIGATRLEVASNCHVLEVTGPLDYTFRRYTLYPEVTPQVQCDGHDQPRAAALPQADEINVATYNLQRFFDDVNDPAVGEPVLTSAAYDKRLNKASLGIRNYLHFPDILGAVEVESLSVLTTLANRINADAVANGQPDPQYVAYLMEGNDVGGIDVGFLVKTAEVAAGVPRVQVGLVEQHGKNTQWTQPDGTSSLLNDRPPLSLEAVVNFADGRQFPLTAIVVHQRSLNGNETDDAAGARVRAKRQAQAVFLAELLQARQSADPAERVLVMGDFNAFEFNDGYVDALGTITGQPAADDETIVTGDGIDLVNPDYQTLTWLLPPESSYSYTFDGVVQSLDHVVASSSLLTASDVGNLRVSHARINADFPETARNSGDTPTRLADHDPTLVLIQLQMQQFADLGVAANADQYRVEAGQTLRYTSTVSNNGPAAASQPAVALVFDAVVSPLMSGVPAGWNCGAPVVTTTTTVTCSIDTLAASASATFTTEVVTDASLVGAPLKLAVAAQSQTSDPQPGNNSTEVEVEVTPAVVPAADLAVSFNGPASVPATGLTTQVAASVSNLGQLAAVNPVLLVTGNTLTATSSVAAPAGWSCSKTTNGNRQASFRCTTASLAAGATAGFTVKANTRPVPASGQLQLQGVVSSASADADPDNNTGSYSAGY</sequence>
<dbReference type="Gene3D" id="2.60.40.2030">
    <property type="match status" value="1"/>
</dbReference>
<dbReference type="GO" id="GO:0016020">
    <property type="term" value="C:membrane"/>
    <property type="evidence" value="ECO:0007669"/>
    <property type="project" value="InterPro"/>
</dbReference>
<dbReference type="PANTHER" id="PTHR42834">
    <property type="entry name" value="ENDONUCLEASE/EXONUCLEASE/PHOSPHATASE FAMILY PROTEIN (AFU_ORTHOLOGUE AFUA_3G09210)"/>
    <property type="match status" value="1"/>
</dbReference>
<evidence type="ECO:0000256" key="1">
    <source>
        <dbReference type="ARBA" id="ARBA00022729"/>
    </source>
</evidence>
<evidence type="ECO:0000256" key="4">
    <source>
        <dbReference type="SAM" id="MobiDB-lite"/>
    </source>
</evidence>
<evidence type="ECO:0000256" key="2">
    <source>
        <dbReference type="ARBA" id="ARBA00022737"/>
    </source>
</evidence>
<dbReference type="GO" id="GO:0007154">
    <property type="term" value="P:cell communication"/>
    <property type="evidence" value="ECO:0007669"/>
    <property type="project" value="InterPro"/>
</dbReference>
<dbReference type="Gene3D" id="3.60.10.10">
    <property type="entry name" value="Endonuclease/exonuclease/phosphatase"/>
    <property type="match status" value="1"/>
</dbReference>
<organism evidence="7 8">
    <name type="scientific">Stenotrophomonas koreensis</name>
    <dbReference type="NCBI Taxonomy" id="266128"/>
    <lineage>
        <taxon>Bacteria</taxon>
        <taxon>Pseudomonadati</taxon>
        <taxon>Pseudomonadota</taxon>
        <taxon>Gammaproteobacteria</taxon>
        <taxon>Lysobacterales</taxon>
        <taxon>Lysobacteraceae</taxon>
        <taxon>Stenotrophomonas</taxon>
    </lineage>
</organism>
<dbReference type="Pfam" id="PF03160">
    <property type="entry name" value="Calx-beta"/>
    <property type="match status" value="1"/>
</dbReference>
<evidence type="ECO:0000259" key="6">
    <source>
        <dbReference type="PROSITE" id="PS51841"/>
    </source>
</evidence>
<keyword evidence="3" id="KW-0106">Calcium</keyword>
<dbReference type="PANTHER" id="PTHR42834:SF1">
    <property type="entry name" value="ENDONUCLEASE_EXONUCLEASE_PHOSPHATASE FAMILY PROTEIN (AFU_ORTHOLOGUE AFUA_3G09210)"/>
    <property type="match status" value="1"/>
</dbReference>
<gene>
    <name evidence="7" type="ORF">ABB25_10325</name>
</gene>
<dbReference type="Pfam" id="PF01345">
    <property type="entry name" value="DUF11"/>
    <property type="match status" value="1"/>
</dbReference>
<feature type="chain" id="PRO_5006392498" evidence="5">
    <location>
        <begin position="22"/>
        <end position="1184"/>
    </location>
</feature>
<dbReference type="PATRIC" id="fig|266128.3.peg.940"/>
<keyword evidence="2" id="KW-0677">Repeat</keyword>
<dbReference type="InterPro" id="IPR001434">
    <property type="entry name" value="OmcB-like_DUF11"/>
</dbReference>
<dbReference type="InterPro" id="IPR003644">
    <property type="entry name" value="Calx_beta"/>
</dbReference>
<feature type="domain" description="LTD" evidence="6">
    <location>
        <begin position="11"/>
        <end position="144"/>
    </location>
</feature>
<dbReference type="InterPro" id="IPR001322">
    <property type="entry name" value="Lamin_tail_dom"/>
</dbReference>
<feature type="region of interest" description="Disordered" evidence="4">
    <location>
        <begin position="1164"/>
        <end position="1184"/>
    </location>
</feature>
<accession>A0A0R0BI89</accession>
<dbReference type="InterPro" id="IPR013783">
    <property type="entry name" value="Ig-like_fold"/>
</dbReference>
<comment type="caution">
    <text evidence="7">The sequence shown here is derived from an EMBL/GenBank/DDBJ whole genome shotgun (WGS) entry which is preliminary data.</text>
</comment>
<name>A0A0R0BI89_9GAMM</name>
<evidence type="ECO:0000313" key="8">
    <source>
        <dbReference type="Proteomes" id="UP000051254"/>
    </source>
</evidence>
<dbReference type="InterPro" id="IPR038081">
    <property type="entry name" value="CalX-like_sf"/>
</dbReference>
<evidence type="ECO:0000313" key="7">
    <source>
        <dbReference type="EMBL" id="KRG57037.1"/>
    </source>
</evidence>
<dbReference type="Gene3D" id="2.60.40.10">
    <property type="entry name" value="Immunoglobulins"/>
    <property type="match status" value="1"/>
</dbReference>
<evidence type="ECO:0000256" key="3">
    <source>
        <dbReference type="ARBA" id="ARBA00022837"/>
    </source>
</evidence>
<dbReference type="AlphaFoldDB" id="A0A0R0BI89"/>
<dbReference type="RefSeq" id="WP_057666486.1">
    <property type="nucleotide sequence ID" value="NZ_LDJH01000017.1"/>
</dbReference>
<keyword evidence="1 5" id="KW-0732">Signal</keyword>
<dbReference type="PROSITE" id="PS51841">
    <property type="entry name" value="LTD"/>
    <property type="match status" value="1"/>
</dbReference>
<dbReference type="SUPFAM" id="SSF74853">
    <property type="entry name" value="Lamin A/C globular tail domain"/>
    <property type="match status" value="1"/>
</dbReference>
<dbReference type="EMBL" id="LDJH01000017">
    <property type="protein sequence ID" value="KRG57037.1"/>
    <property type="molecule type" value="Genomic_DNA"/>
</dbReference>
<dbReference type="SUPFAM" id="SSF56219">
    <property type="entry name" value="DNase I-like"/>
    <property type="match status" value="1"/>
</dbReference>
<dbReference type="STRING" id="266128.ABB25_10325"/>
<evidence type="ECO:0000256" key="5">
    <source>
        <dbReference type="SAM" id="SignalP"/>
    </source>
</evidence>
<dbReference type="Proteomes" id="UP000051254">
    <property type="component" value="Unassembled WGS sequence"/>
</dbReference>
<dbReference type="OrthoDB" id="5720638at2"/>
<proteinExistence type="predicted"/>
<protein>
    <submittedName>
        <fullName evidence="7">Nuclease</fullName>
    </submittedName>
</protein>